<name>A0A9X5CCS4_9FIRM</name>
<evidence type="ECO:0000313" key="1">
    <source>
        <dbReference type="EMBL" id="NDO72319.1"/>
    </source>
</evidence>
<accession>A0A9X5CCS4</accession>
<dbReference type="InterPro" id="IPR053735">
    <property type="entry name" value="Type_III_TA_endoRNase"/>
</dbReference>
<proteinExistence type="predicted"/>
<dbReference type="Gene3D" id="3.10.129.130">
    <property type="match status" value="1"/>
</dbReference>
<dbReference type="InterPro" id="IPR025911">
    <property type="entry name" value="ToxN/AbiQ_toxin"/>
</dbReference>
<dbReference type="OrthoDB" id="1655812at2"/>
<reference evidence="1 2" key="1">
    <citation type="submission" date="2019-07" db="EMBL/GenBank/DDBJ databases">
        <title>Draft genome sequences of 15 bacterial species constituting the stable defined intestinal microbiota of the GM15 gnotobiotic mouse model.</title>
        <authorList>
            <person name="Elie C."/>
            <person name="Mathieu A."/>
            <person name="Saliou A."/>
            <person name="Darnaud M."/>
            <person name="Leulier F."/>
            <person name="Tamellini A."/>
        </authorList>
    </citation>
    <scope>NUCLEOTIDE SEQUENCE [LARGE SCALE GENOMIC DNA]</scope>
    <source>
        <strain evidence="2">ASF 502</strain>
    </source>
</reference>
<dbReference type="AlphaFoldDB" id="A0A9X5CCS4"/>
<dbReference type="GO" id="GO:0003723">
    <property type="term" value="F:RNA binding"/>
    <property type="evidence" value="ECO:0007669"/>
    <property type="project" value="InterPro"/>
</dbReference>
<gene>
    <name evidence="1" type="ORF">FMM80_28330</name>
</gene>
<dbReference type="Pfam" id="PF13958">
    <property type="entry name" value="ToxN_toxin"/>
    <property type="match status" value="1"/>
</dbReference>
<dbReference type="Proteomes" id="UP000474104">
    <property type="component" value="Unassembled WGS sequence"/>
</dbReference>
<protein>
    <submittedName>
        <fullName evidence="1">Uncharacterized protein</fullName>
    </submittedName>
</protein>
<dbReference type="EMBL" id="VIRB01000163">
    <property type="protein sequence ID" value="NDO72319.1"/>
    <property type="molecule type" value="Genomic_DNA"/>
</dbReference>
<comment type="caution">
    <text evidence="1">The sequence shown here is derived from an EMBL/GenBank/DDBJ whole genome shotgun (WGS) entry which is preliminary data.</text>
</comment>
<organism evidence="1 2">
    <name type="scientific">Schaedlerella arabinosiphila</name>
    <dbReference type="NCBI Taxonomy" id="2044587"/>
    <lineage>
        <taxon>Bacteria</taxon>
        <taxon>Bacillati</taxon>
        <taxon>Bacillota</taxon>
        <taxon>Clostridia</taxon>
        <taxon>Lachnospirales</taxon>
        <taxon>Lachnospiraceae</taxon>
        <taxon>Schaedlerella</taxon>
    </lineage>
</organism>
<sequence>MNYPICGDLCRRKRRTLSRFWLASDSENRTLNFNNMIPVHEKFIYLLNIKVSPSDNAGTAYYKKMSAKQLSYCQRNQDAIIRKVNKLYEMITSGKANHLLKRRCCDFTRLEAVLQKKMQ</sequence>
<evidence type="ECO:0000313" key="2">
    <source>
        <dbReference type="Proteomes" id="UP000474104"/>
    </source>
</evidence>
<dbReference type="GO" id="GO:0004521">
    <property type="term" value="F:RNA endonuclease activity"/>
    <property type="evidence" value="ECO:0007669"/>
    <property type="project" value="InterPro"/>
</dbReference>